<dbReference type="Proteomes" id="UP000823892">
    <property type="component" value="Unassembled WGS sequence"/>
</dbReference>
<protein>
    <submittedName>
        <fullName evidence="1">SAM-dependent methyltransferase</fullName>
    </submittedName>
</protein>
<dbReference type="GO" id="GO:0032259">
    <property type="term" value="P:methylation"/>
    <property type="evidence" value="ECO:0007669"/>
    <property type="project" value="UniProtKB-KW"/>
</dbReference>
<evidence type="ECO:0000313" key="2">
    <source>
        <dbReference type="Proteomes" id="UP000823892"/>
    </source>
</evidence>
<feature type="non-terminal residue" evidence="1">
    <location>
        <position position="1"/>
    </location>
</feature>
<name>A0A9D2QYC4_9FIRM</name>
<evidence type="ECO:0000313" key="1">
    <source>
        <dbReference type="EMBL" id="HJD29581.1"/>
    </source>
</evidence>
<gene>
    <name evidence="1" type="ORF">H9914_11400</name>
</gene>
<keyword evidence="1" id="KW-0808">Transferase</keyword>
<organism evidence="1 2">
    <name type="scientific">Candidatus Blautia avicola</name>
    <dbReference type="NCBI Taxonomy" id="2838483"/>
    <lineage>
        <taxon>Bacteria</taxon>
        <taxon>Bacillati</taxon>
        <taxon>Bacillota</taxon>
        <taxon>Clostridia</taxon>
        <taxon>Lachnospirales</taxon>
        <taxon>Lachnospiraceae</taxon>
        <taxon>Blautia</taxon>
    </lineage>
</organism>
<reference evidence="1" key="2">
    <citation type="submission" date="2021-04" db="EMBL/GenBank/DDBJ databases">
        <authorList>
            <person name="Gilroy R."/>
        </authorList>
    </citation>
    <scope>NUCLEOTIDE SEQUENCE</scope>
    <source>
        <strain evidence="1">ChiBcec6-4105</strain>
    </source>
</reference>
<keyword evidence="1" id="KW-0489">Methyltransferase</keyword>
<dbReference type="EMBL" id="DWUY01000258">
    <property type="protein sequence ID" value="HJD29581.1"/>
    <property type="molecule type" value="Genomic_DNA"/>
</dbReference>
<proteinExistence type="predicted"/>
<sequence>YPFPDYKFPTQIFSDHNLPKAEDLIGSTESYDTDRIMLFDETAVYNELLKAGEFPFFANSFFVEASIGEQ</sequence>
<dbReference type="GO" id="GO:0008168">
    <property type="term" value="F:methyltransferase activity"/>
    <property type="evidence" value="ECO:0007669"/>
    <property type="project" value="UniProtKB-KW"/>
</dbReference>
<dbReference type="AlphaFoldDB" id="A0A9D2QYC4"/>
<comment type="caution">
    <text evidence="1">The sequence shown here is derived from an EMBL/GenBank/DDBJ whole genome shotgun (WGS) entry which is preliminary data.</text>
</comment>
<reference evidence="1" key="1">
    <citation type="journal article" date="2021" name="PeerJ">
        <title>Extensive microbial diversity within the chicken gut microbiome revealed by metagenomics and culture.</title>
        <authorList>
            <person name="Gilroy R."/>
            <person name="Ravi A."/>
            <person name="Getino M."/>
            <person name="Pursley I."/>
            <person name="Horton D.L."/>
            <person name="Alikhan N.F."/>
            <person name="Baker D."/>
            <person name="Gharbi K."/>
            <person name="Hall N."/>
            <person name="Watson M."/>
            <person name="Adriaenssens E.M."/>
            <person name="Foster-Nyarko E."/>
            <person name="Jarju S."/>
            <person name="Secka A."/>
            <person name="Antonio M."/>
            <person name="Oren A."/>
            <person name="Chaudhuri R.R."/>
            <person name="La Ragione R."/>
            <person name="Hildebrand F."/>
            <person name="Pallen M.J."/>
        </authorList>
    </citation>
    <scope>NUCLEOTIDE SEQUENCE</scope>
    <source>
        <strain evidence="1">ChiBcec6-4105</strain>
    </source>
</reference>
<accession>A0A9D2QYC4</accession>